<proteinExistence type="predicted"/>
<protein>
    <submittedName>
        <fullName evidence="6">EAL domain-containing protein</fullName>
    </submittedName>
</protein>
<reference evidence="6 7" key="1">
    <citation type="submission" date="2023-01" db="EMBL/GenBank/DDBJ databases">
        <title>Novel diversity within Roseofilum (Cyanobacteria; Desertifilaceae) from marine benthic mats with descriptions of four novel species.</title>
        <authorList>
            <person name="Wang Y."/>
            <person name="Berthold D.E."/>
            <person name="Hu J."/>
            <person name="Lefler F.W."/>
            <person name="Laughinghouse H.D. IV."/>
        </authorList>
    </citation>
    <scope>NUCLEOTIDE SEQUENCE [LARGE SCALE GENOMIC DNA]</scope>
    <source>
        <strain evidence="6 7">BLCC-M143</strain>
    </source>
</reference>
<name>A0ABT7BTI6_9CYAN</name>
<dbReference type="InterPro" id="IPR035919">
    <property type="entry name" value="EAL_sf"/>
</dbReference>
<feature type="domain" description="EAL" evidence="4">
    <location>
        <begin position="498"/>
        <end position="761"/>
    </location>
</feature>
<dbReference type="RefSeq" id="WP_283757154.1">
    <property type="nucleotide sequence ID" value="NZ_JAQOSQ010000003.1"/>
</dbReference>
<evidence type="ECO:0000313" key="6">
    <source>
        <dbReference type="EMBL" id="MDJ1182502.1"/>
    </source>
</evidence>
<dbReference type="PANTHER" id="PTHR44757">
    <property type="entry name" value="DIGUANYLATE CYCLASE DGCP"/>
    <property type="match status" value="1"/>
</dbReference>
<evidence type="ECO:0000259" key="4">
    <source>
        <dbReference type="PROSITE" id="PS50883"/>
    </source>
</evidence>
<dbReference type="InterPro" id="IPR043128">
    <property type="entry name" value="Rev_trsase/Diguanyl_cyclase"/>
</dbReference>
<dbReference type="SUPFAM" id="SSF141868">
    <property type="entry name" value="EAL domain-like"/>
    <property type="match status" value="1"/>
</dbReference>
<dbReference type="Gene3D" id="3.30.450.20">
    <property type="entry name" value="PAS domain"/>
    <property type="match status" value="1"/>
</dbReference>
<keyword evidence="1" id="KW-0597">Phosphoprotein</keyword>
<feature type="coiled-coil region" evidence="2">
    <location>
        <begin position="152"/>
        <end position="179"/>
    </location>
</feature>
<dbReference type="InterPro" id="IPR011006">
    <property type="entry name" value="CheY-like_superfamily"/>
</dbReference>
<feature type="domain" description="GGDEF" evidence="5">
    <location>
        <begin position="354"/>
        <end position="487"/>
    </location>
</feature>
<dbReference type="Gene3D" id="3.20.20.450">
    <property type="entry name" value="EAL domain"/>
    <property type="match status" value="1"/>
</dbReference>
<dbReference type="NCBIfam" id="TIGR00229">
    <property type="entry name" value="sensory_box"/>
    <property type="match status" value="1"/>
</dbReference>
<dbReference type="PROSITE" id="PS50110">
    <property type="entry name" value="RESPONSE_REGULATORY"/>
    <property type="match status" value="1"/>
</dbReference>
<dbReference type="EMBL" id="JAQOSQ010000003">
    <property type="protein sequence ID" value="MDJ1182502.1"/>
    <property type="molecule type" value="Genomic_DNA"/>
</dbReference>
<keyword evidence="7" id="KW-1185">Reference proteome</keyword>
<evidence type="ECO:0000259" key="3">
    <source>
        <dbReference type="PROSITE" id="PS50110"/>
    </source>
</evidence>
<evidence type="ECO:0000313" key="7">
    <source>
        <dbReference type="Proteomes" id="UP001232992"/>
    </source>
</evidence>
<dbReference type="SUPFAM" id="SSF55073">
    <property type="entry name" value="Nucleotide cyclase"/>
    <property type="match status" value="1"/>
</dbReference>
<evidence type="ECO:0000259" key="5">
    <source>
        <dbReference type="PROSITE" id="PS50887"/>
    </source>
</evidence>
<dbReference type="CDD" id="cd01949">
    <property type="entry name" value="GGDEF"/>
    <property type="match status" value="1"/>
</dbReference>
<dbReference type="PANTHER" id="PTHR44757:SF4">
    <property type="entry name" value="DIGUANYLATE CYCLASE DGCE-RELATED"/>
    <property type="match status" value="1"/>
</dbReference>
<dbReference type="InterPro" id="IPR000160">
    <property type="entry name" value="GGDEF_dom"/>
</dbReference>
<dbReference type="SMART" id="SM00448">
    <property type="entry name" value="REC"/>
    <property type="match status" value="1"/>
</dbReference>
<organism evidence="6 7">
    <name type="scientific">Roseofilum casamattae BLCC-M143</name>
    <dbReference type="NCBI Taxonomy" id="3022442"/>
    <lineage>
        <taxon>Bacteria</taxon>
        <taxon>Bacillati</taxon>
        <taxon>Cyanobacteriota</taxon>
        <taxon>Cyanophyceae</taxon>
        <taxon>Desertifilales</taxon>
        <taxon>Desertifilaceae</taxon>
        <taxon>Roseofilum</taxon>
        <taxon>Roseofilum casamattae</taxon>
    </lineage>
</organism>
<dbReference type="SMART" id="SM00091">
    <property type="entry name" value="PAS"/>
    <property type="match status" value="1"/>
</dbReference>
<dbReference type="SMART" id="SM00267">
    <property type="entry name" value="GGDEF"/>
    <property type="match status" value="1"/>
</dbReference>
<dbReference type="Pfam" id="PF00989">
    <property type="entry name" value="PAS"/>
    <property type="match status" value="1"/>
</dbReference>
<feature type="domain" description="Response regulatory" evidence="3">
    <location>
        <begin position="7"/>
        <end position="124"/>
    </location>
</feature>
<accession>A0ABT7BTI6</accession>
<dbReference type="InterPro" id="IPR029787">
    <property type="entry name" value="Nucleotide_cyclase"/>
</dbReference>
<dbReference type="PROSITE" id="PS50887">
    <property type="entry name" value="GGDEF"/>
    <property type="match status" value="1"/>
</dbReference>
<dbReference type="PROSITE" id="PS50883">
    <property type="entry name" value="EAL"/>
    <property type="match status" value="1"/>
</dbReference>
<dbReference type="SUPFAM" id="SSF52172">
    <property type="entry name" value="CheY-like"/>
    <property type="match status" value="1"/>
</dbReference>
<dbReference type="InterPro" id="IPR035965">
    <property type="entry name" value="PAS-like_dom_sf"/>
</dbReference>
<dbReference type="Pfam" id="PF00072">
    <property type="entry name" value="Response_reg"/>
    <property type="match status" value="1"/>
</dbReference>
<dbReference type="CDD" id="cd00130">
    <property type="entry name" value="PAS"/>
    <property type="match status" value="1"/>
</dbReference>
<dbReference type="InterPro" id="IPR052155">
    <property type="entry name" value="Biofilm_reg_signaling"/>
</dbReference>
<dbReference type="Pfam" id="PF00563">
    <property type="entry name" value="EAL"/>
    <property type="match status" value="1"/>
</dbReference>
<evidence type="ECO:0000256" key="2">
    <source>
        <dbReference type="SAM" id="Coils"/>
    </source>
</evidence>
<dbReference type="InterPro" id="IPR013767">
    <property type="entry name" value="PAS_fold"/>
</dbReference>
<dbReference type="SUPFAM" id="SSF55785">
    <property type="entry name" value="PYP-like sensor domain (PAS domain)"/>
    <property type="match status" value="1"/>
</dbReference>
<comment type="caution">
    <text evidence="6">The sequence shown here is derived from an EMBL/GenBank/DDBJ whole genome shotgun (WGS) entry which is preliminary data.</text>
</comment>
<gene>
    <name evidence="6" type="ORF">PMH09_04775</name>
</gene>
<keyword evidence="2" id="KW-0175">Coiled coil</keyword>
<dbReference type="Proteomes" id="UP001232992">
    <property type="component" value="Unassembled WGS sequence"/>
</dbReference>
<evidence type="ECO:0000256" key="1">
    <source>
        <dbReference type="PROSITE-ProRule" id="PRU00169"/>
    </source>
</evidence>
<dbReference type="Gene3D" id="3.40.50.2300">
    <property type="match status" value="1"/>
</dbReference>
<feature type="modified residue" description="4-aspartylphosphate" evidence="1">
    <location>
        <position position="59"/>
    </location>
</feature>
<dbReference type="InterPro" id="IPR000014">
    <property type="entry name" value="PAS"/>
</dbReference>
<dbReference type="NCBIfam" id="TIGR00254">
    <property type="entry name" value="GGDEF"/>
    <property type="match status" value="1"/>
</dbReference>
<dbReference type="Gene3D" id="3.30.70.270">
    <property type="match status" value="1"/>
</dbReference>
<dbReference type="Pfam" id="PF00990">
    <property type="entry name" value="GGDEF"/>
    <property type="match status" value="1"/>
</dbReference>
<dbReference type="SMART" id="SM00052">
    <property type="entry name" value="EAL"/>
    <property type="match status" value="1"/>
</dbReference>
<dbReference type="InterPro" id="IPR001633">
    <property type="entry name" value="EAL_dom"/>
</dbReference>
<sequence>MEGSLIRILLVEDNSAEARLLQERLKQANSMHFALMHVTRLQLALAELKIQTFDIILLDLSLPDSQGLNSLAPLMEQAPDLPIIVLTNNTDRFLALEAVRQGAQDYLIKRKIDTELLTRALRYAIERKQASDDLRKANDNLEQRVMQRTSDLAAANRLLTKEIRDRQNLEQALQKEKELAQVTLNSIGDAVIAIDLENQIQSLNPIAETLTGCTSNMNDGQAIAEIFSIECNTDLQPIETLINRAIETGEIVKASNYTLLRPTDKKQFIVELSIAPIRLNSDRILHHWRDNGTQNNSDRIVGTVIVCRDVTDNHHLAHQLSWQATHDPLTGLANRRAFEKALQTCINQTHQTQQHHILCYLDLDQFKIVNDTCGHAAGDELLRQITGLLQSQIHSSDTLARLGGDEFGLLLQNCSLEKGETIVQKIIDTIQSFRFVWEDKFFTIGASIGLVPIDRTVDNENAALSAADTAMYAAKDGGRNRMHIYQVQDREVAQRQGDMQWVSRIARALEEDRFCLYAQDILPLYSNAKTRPCCELFIRMIDTEGNIIPPMAFLPAAERYDLMPAIDRWVIRTLFTQLSESINQTLSHSYQRHNKPIYLVNLSGASFNDGSLLNFLKEQFWLHHIPPSLIGFEITETVAITHLNQAAKFISELKQLGCQFALDDFGTGMSSFTYLQQLPIDYVKIDGTFIRSIINNPVNRVMVESIQRIASVMGLKTIAESIENREVLEQIKELGIDYGQGYGINMPHPFRLSDRLEWEYSKSAQLSAIERQTASPNICPQRLQIKT</sequence>
<dbReference type="CDD" id="cd01948">
    <property type="entry name" value="EAL"/>
    <property type="match status" value="1"/>
</dbReference>
<dbReference type="InterPro" id="IPR001789">
    <property type="entry name" value="Sig_transdc_resp-reg_receiver"/>
</dbReference>